<dbReference type="Gene3D" id="3.80.10.10">
    <property type="entry name" value="Ribonuclease Inhibitor"/>
    <property type="match status" value="1"/>
</dbReference>
<protein>
    <recommendedName>
        <fullName evidence="3">F-box domain-containing protein</fullName>
    </recommendedName>
</protein>
<dbReference type="Proteomes" id="UP001642540">
    <property type="component" value="Unassembled WGS sequence"/>
</dbReference>
<reference evidence="1 2" key="1">
    <citation type="submission" date="2024-08" db="EMBL/GenBank/DDBJ databases">
        <authorList>
            <person name="Cucini C."/>
            <person name="Frati F."/>
        </authorList>
    </citation>
    <scope>NUCLEOTIDE SEQUENCE [LARGE SCALE GENOMIC DNA]</scope>
</reference>
<organism evidence="1 2">
    <name type="scientific">Orchesella dallaii</name>
    <dbReference type="NCBI Taxonomy" id="48710"/>
    <lineage>
        <taxon>Eukaryota</taxon>
        <taxon>Metazoa</taxon>
        <taxon>Ecdysozoa</taxon>
        <taxon>Arthropoda</taxon>
        <taxon>Hexapoda</taxon>
        <taxon>Collembola</taxon>
        <taxon>Entomobryomorpha</taxon>
        <taxon>Entomobryoidea</taxon>
        <taxon>Orchesellidae</taxon>
        <taxon>Orchesellinae</taxon>
        <taxon>Orchesella</taxon>
    </lineage>
</organism>
<evidence type="ECO:0000313" key="1">
    <source>
        <dbReference type="EMBL" id="CAL8075953.1"/>
    </source>
</evidence>
<sequence length="468" mass="53700">MDKSGYNFFADSFYACCWSTVLKYITEPEDLQALLNSSSFFREKLQARMISELVMPTLLEKEDFSKGDLLTLRLLNKGMTRTVDDFLLKDKPYWLRFACTLSPQRSQQLARFQNDFAPQILAGTLVSEFLTLSAPGGKQMEVCVTFLHHIGDSVRNIHLEMLPAPDIRRYGTVYSVAPTYQDLTRLLSQLPLLRSFGLTLTSTFDGVYGEAESRAIAFPSLPELTTMKISFPSTYTSVERKLPRRGLLLRLLQSYGGQLEKLSWDMSSVLTLSLPNLLSLDDEFSLPVSVVNLSNLVHMELSDLDDDETADAVFRVLSMQSMTKLRVLDVVYDFVPVKGKFLPALMSVRESLEELHLPRLELRDVKEEEDESTHLNAFVKELPNLRKIVVRNVDMENAAWSIFRDLFPYLEELRFEPDLTPYSSRRFPDKDVDVTRLRLFFRTFPRLHRIVWIAGAKKTVLTRNMVAT</sequence>
<keyword evidence="2" id="KW-1185">Reference proteome</keyword>
<name>A0ABP1PYX0_9HEXA</name>
<comment type="caution">
    <text evidence="1">The sequence shown here is derived from an EMBL/GenBank/DDBJ whole genome shotgun (WGS) entry which is preliminary data.</text>
</comment>
<proteinExistence type="predicted"/>
<gene>
    <name evidence="1" type="ORF">ODALV1_LOCUS3324</name>
</gene>
<evidence type="ECO:0008006" key="3">
    <source>
        <dbReference type="Google" id="ProtNLM"/>
    </source>
</evidence>
<dbReference type="InterPro" id="IPR032675">
    <property type="entry name" value="LRR_dom_sf"/>
</dbReference>
<evidence type="ECO:0000313" key="2">
    <source>
        <dbReference type="Proteomes" id="UP001642540"/>
    </source>
</evidence>
<dbReference type="EMBL" id="CAXLJM020000009">
    <property type="protein sequence ID" value="CAL8075953.1"/>
    <property type="molecule type" value="Genomic_DNA"/>
</dbReference>
<dbReference type="SUPFAM" id="SSF52047">
    <property type="entry name" value="RNI-like"/>
    <property type="match status" value="1"/>
</dbReference>
<accession>A0ABP1PYX0</accession>